<organism evidence="1 2">
    <name type="scientific">Actimicrobium antarcticum</name>
    <dbReference type="NCBI Taxonomy" id="1051899"/>
    <lineage>
        <taxon>Bacteria</taxon>
        <taxon>Pseudomonadati</taxon>
        <taxon>Pseudomonadota</taxon>
        <taxon>Betaproteobacteria</taxon>
        <taxon>Burkholderiales</taxon>
        <taxon>Oxalobacteraceae</taxon>
        <taxon>Actimicrobium</taxon>
    </lineage>
</organism>
<accession>A0ABP7SV90</accession>
<reference evidence="2" key="1">
    <citation type="journal article" date="2019" name="Int. J. Syst. Evol. Microbiol.">
        <title>The Global Catalogue of Microorganisms (GCM) 10K type strain sequencing project: providing services to taxonomists for standard genome sequencing and annotation.</title>
        <authorList>
            <consortium name="The Broad Institute Genomics Platform"/>
            <consortium name="The Broad Institute Genome Sequencing Center for Infectious Disease"/>
            <person name="Wu L."/>
            <person name="Ma J."/>
        </authorList>
    </citation>
    <scope>NUCLEOTIDE SEQUENCE [LARGE SCALE GENOMIC DNA]</scope>
    <source>
        <strain evidence="2">JCM 16673</strain>
    </source>
</reference>
<comment type="caution">
    <text evidence="1">The sequence shown here is derived from an EMBL/GenBank/DDBJ whole genome shotgun (WGS) entry which is preliminary data.</text>
</comment>
<name>A0ABP7SV90_9BURK</name>
<proteinExistence type="predicted"/>
<gene>
    <name evidence="1" type="ORF">GCM10022212_10290</name>
</gene>
<evidence type="ECO:0000313" key="2">
    <source>
        <dbReference type="Proteomes" id="UP001501353"/>
    </source>
</evidence>
<protein>
    <recommendedName>
        <fullName evidence="3">Phage tail tape measure protein</fullName>
    </recommendedName>
</protein>
<keyword evidence="2" id="KW-1185">Reference proteome</keyword>
<sequence>MSKIGNFFHKITEGIKNAFESCVNAVKAAINTVGDTFKSLMKHTLALLEAVATGDVEQVGKCFLQLGTDMADLATLPESAAANAAMEIVKGAMKTAAETMGMSDQPWMKKVLKGISLASNFTSLGNAAEFAGTEILALATGSETQTEQALHDIT</sequence>
<evidence type="ECO:0000313" key="1">
    <source>
        <dbReference type="EMBL" id="GAA4016894.1"/>
    </source>
</evidence>
<dbReference type="EMBL" id="BAAAZE010000005">
    <property type="protein sequence ID" value="GAA4016894.1"/>
    <property type="molecule type" value="Genomic_DNA"/>
</dbReference>
<dbReference type="Proteomes" id="UP001501353">
    <property type="component" value="Unassembled WGS sequence"/>
</dbReference>
<evidence type="ECO:0008006" key="3">
    <source>
        <dbReference type="Google" id="ProtNLM"/>
    </source>
</evidence>
<dbReference type="RefSeq" id="WP_344762170.1">
    <property type="nucleotide sequence ID" value="NZ_BAAAZE010000005.1"/>
</dbReference>